<dbReference type="InterPro" id="IPR017452">
    <property type="entry name" value="GPCR_Rhodpsn_7TM"/>
</dbReference>
<keyword evidence="7" id="KW-0807">Transducer</keyword>
<evidence type="ECO:0000259" key="9">
    <source>
        <dbReference type="PROSITE" id="PS50262"/>
    </source>
</evidence>
<evidence type="ECO:0000256" key="4">
    <source>
        <dbReference type="ARBA" id="ARBA00023040"/>
    </source>
</evidence>
<keyword evidence="2 8" id="KW-0812">Transmembrane</keyword>
<evidence type="ECO:0000256" key="7">
    <source>
        <dbReference type="ARBA" id="ARBA00023224"/>
    </source>
</evidence>
<feature type="non-terminal residue" evidence="10">
    <location>
        <position position="1"/>
    </location>
</feature>
<dbReference type="EMBL" id="CAAALY010039937">
    <property type="protein sequence ID" value="VEL19072.1"/>
    <property type="molecule type" value="Genomic_DNA"/>
</dbReference>
<protein>
    <recommendedName>
        <fullName evidence="9">G-protein coupled receptors family 1 profile domain-containing protein</fullName>
    </recommendedName>
</protein>
<dbReference type="PANTHER" id="PTHR45695:SF9">
    <property type="entry name" value="LEUCOKININ RECEPTOR"/>
    <property type="match status" value="1"/>
</dbReference>
<proteinExistence type="predicted"/>
<dbReference type="GO" id="GO:0004930">
    <property type="term" value="F:G protein-coupled receptor activity"/>
    <property type="evidence" value="ECO:0007669"/>
    <property type="project" value="UniProtKB-KW"/>
</dbReference>
<evidence type="ECO:0000313" key="11">
    <source>
        <dbReference type="Proteomes" id="UP000784294"/>
    </source>
</evidence>
<dbReference type="PANTHER" id="PTHR45695">
    <property type="entry name" value="LEUCOKININ RECEPTOR-RELATED"/>
    <property type="match status" value="1"/>
</dbReference>
<organism evidence="10 11">
    <name type="scientific">Protopolystoma xenopodis</name>
    <dbReference type="NCBI Taxonomy" id="117903"/>
    <lineage>
        <taxon>Eukaryota</taxon>
        <taxon>Metazoa</taxon>
        <taxon>Spiralia</taxon>
        <taxon>Lophotrochozoa</taxon>
        <taxon>Platyhelminthes</taxon>
        <taxon>Monogenea</taxon>
        <taxon>Polyopisthocotylea</taxon>
        <taxon>Polystomatidea</taxon>
        <taxon>Polystomatidae</taxon>
        <taxon>Protopolystoma</taxon>
    </lineage>
</organism>
<dbReference type="AlphaFoldDB" id="A0A3S5AFE9"/>
<feature type="domain" description="G-protein coupled receptors family 1 profile" evidence="9">
    <location>
        <begin position="1"/>
        <end position="92"/>
    </location>
</feature>
<evidence type="ECO:0000256" key="8">
    <source>
        <dbReference type="SAM" id="Phobius"/>
    </source>
</evidence>
<feature type="transmembrane region" description="Helical" evidence="8">
    <location>
        <begin position="76"/>
        <end position="95"/>
    </location>
</feature>
<keyword evidence="4" id="KW-0297">G-protein coupled receptor</keyword>
<dbReference type="InterPro" id="IPR000276">
    <property type="entry name" value="GPCR_Rhodpsn"/>
</dbReference>
<evidence type="ECO:0000256" key="6">
    <source>
        <dbReference type="ARBA" id="ARBA00023170"/>
    </source>
</evidence>
<evidence type="ECO:0000256" key="5">
    <source>
        <dbReference type="ARBA" id="ARBA00023136"/>
    </source>
</evidence>
<dbReference type="Proteomes" id="UP000784294">
    <property type="component" value="Unassembled WGS sequence"/>
</dbReference>
<dbReference type="GO" id="GO:0005886">
    <property type="term" value="C:plasma membrane"/>
    <property type="evidence" value="ECO:0007669"/>
    <property type="project" value="TreeGrafter"/>
</dbReference>
<dbReference type="Gene3D" id="1.20.1070.10">
    <property type="entry name" value="Rhodopsin 7-helix transmembrane proteins"/>
    <property type="match status" value="1"/>
</dbReference>
<name>A0A3S5AFE9_9PLAT</name>
<reference evidence="10" key="1">
    <citation type="submission" date="2018-11" db="EMBL/GenBank/DDBJ databases">
        <authorList>
            <consortium name="Pathogen Informatics"/>
        </authorList>
    </citation>
    <scope>NUCLEOTIDE SEQUENCE</scope>
</reference>
<keyword evidence="5 8" id="KW-0472">Membrane</keyword>
<keyword evidence="3 8" id="KW-1133">Transmembrane helix</keyword>
<dbReference type="SUPFAM" id="SSF81321">
    <property type="entry name" value="Family A G protein-coupled receptor-like"/>
    <property type="match status" value="1"/>
</dbReference>
<dbReference type="PRINTS" id="PR00237">
    <property type="entry name" value="GPCRRHODOPSN"/>
</dbReference>
<dbReference type="Pfam" id="PF00001">
    <property type="entry name" value="7tm_1"/>
    <property type="match status" value="1"/>
</dbReference>
<evidence type="ECO:0000256" key="3">
    <source>
        <dbReference type="ARBA" id="ARBA00022989"/>
    </source>
</evidence>
<comment type="subcellular location">
    <subcellularLocation>
        <location evidence="1">Membrane</location>
        <topology evidence="1">Multi-pass membrane protein</topology>
    </subcellularLocation>
</comment>
<evidence type="ECO:0000313" key="10">
    <source>
        <dbReference type="EMBL" id="VEL19072.1"/>
    </source>
</evidence>
<dbReference type="OrthoDB" id="9983318at2759"/>
<sequence length="240" mass="26676">APEAIAIATASTTATAKATVPFGISVGAVKRNRDARVTKTLLSVSITFLVCYLPFAVVTLLSFLVDHRRLNLAWPFTYALTYVNNCLNFPIYVISQPLFRRELRRIFCCCLPRRRDHSRSAASAFSPMHTQTITSTSPSPSTSTTMTKLLLGSRDDRPWAKVTSSNRVHTNTLGSLAAQHTRGVWWARLRLLRDPINLVQPPSEPVVTDDAQINVDVNVDVDAIEQRLIMSCEDDGYTRA</sequence>
<feature type="transmembrane region" description="Helical" evidence="8">
    <location>
        <begin position="40"/>
        <end position="64"/>
    </location>
</feature>
<comment type="caution">
    <text evidence="10">The sequence shown here is derived from an EMBL/GenBank/DDBJ whole genome shotgun (WGS) entry which is preliminary data.</text>
</comment>
<evidence type="ECO:0000256" key="1">
    <source>
        <dbReference type="ARBA" id="ARBA00004141"/>
    </source>
</evidence>
<keyword evidence="6" id="KW-0675">Receptor</keyword>
<accession>A0A3S5AFE9</accession>
<dbReference type="PROSITE" id="PS50262">
    <property type="entry name" value="G_PROTEIN_RECEP_F1_2"/>
    <property type="match status" value="1"/>
</dbReference>
<evidence type="ECO:0000256" key="2">
    <source>
        <dbReference type="ARBA" id="ARBA00022692"/>
    </source>
</evidence>
<keyword evidence="11" id="KW-1185">Reference proteome</keyword>
<gene>
    <name evidence="10" type="ORF">PXEA_LOCUS12512</name>
</gene>